<dbReference type="PANTHER" id="PTHR47447">
    <property type="entry name" value="OS03G0856100 PROTEIN"/>
    <property type="match status" value="1"/>
</dbReference>
<dbReference type="OrthoDB" id="185373at2759"/>
<dbReference type="AlphaFoldDB" id="A0A9P1BY91"/>
<reference evidence="2" key="1">
    <citation type="submission" date="2022-10" db="EMBL/GenBank/DDBJ databases">
        <authorList>
            <person name="Chen Y."/>
            <person name="Dougan E. K."/>
            <person name="Chan C."/>
            <person name="Rhodes N."/>
            <person name="Thang M."/>
        </authorList>
    </citation>
    <scope>NUCLEOTIDE SEQUENCE</scope>
</reference>
<comment type="caution">
    <text evidence="2">The sequence shown here is derived from an EMBL/GenBank/DDBJ whole genome shotgun (WGS) entry which is preliminary data.</text>
</comment>
<dbReference type="EMBL" id="CAMXCT010000652">
    <property type="protein sequence ID" value="CAI3981674.1"/>
    <property type="molecule type" value="Genomic_DNA"/>
</dbReference>
<reference evidence="3" key="2">
    <citation type="submission" date="2024-04" db="EMBL/GenBank/DDBJ databases">
        <authorList>
            <person name="Chen Y."/>
            <person name="Shah S."/>
            <person name="Dougan E. K."/>
            <person name="Thang M."/>
            <person name="Chan C."/>
        </authorList>
    </citation>
    <scope>NUCLEOTIDE SEQUENCE [LARGE SCALE GENOMIC DNA]</scope>
</reference>
<evidence type="ECO:0000313" key="4">
    <source>
        <dbReference type="EMBL" id="CAL4768986.1"/>
    </source>
</evidence>
<organism evidence="2">
    <name type="scientific">Cladocopium goreaui</name>
    <dbReference type="NCBI Taxonomy" id="2562237"/>
    <lineage>
        <taxon>Eukaryota</taxon>
        <taxon>Sar</taxon>
        <taxon>Alveolata</taxon>
        <taxon>Dinophyceae</taxon>
        <taxon>Suessiales</taxon>
        <taxon>Symbiodiniaceae</taxon>
        <taxon>Cladocopium</taxon>
    </lineage>
</organism>
<evidence type="ECO:0000313" key="5">
    <source>
        <dbReference type="Proteomes" id="UP001152797"/>
    </source>
</evidence>
<accession>A0A9P1BY91</accession>
<sequence>VCISAAITACEKSAQWTSAAELLAALRMLRSAAPNSTSCNAVLSACEKGFQWLQAVNIFRQIHSSLRCSETTLNAMASACEKCSQWQMALRNLPMDGSGQEKHLMGFNAAMCACHKGGCSWRSVLQLFASGPAPSNVSYDATLLATAAAGAGAGAWRHGLQLLWQMQHDSGCTAFSYELLMNALTSGRDTLVTAQSLLAEATWSTGVAVLRSFCVLASTLASTSPYTTLVALRLLERSLTPRRARIRLCLTSARAKSSKVPRWVGKLRTCGRACWEAAIPTMRQGEVWTWQGSGGVEDYRNCLAP</sequence>
<dbReference type="EMBL" id="CAMXCT020000652">
    <property type="protein sequence ID" value="CAL1135049.1"/>
    <property type="molecule type" value="Genomic_DNA"/>
</dbReference>
<protein>
    <submittedName>
        <fullName evidence="4">Smr domain-containing protein</fullName>
    </submittedName>
</protein>
<name>A0A9P1BY91_9DINO</name>
<evidence type="ECO:0000313" key="2">
    <source>
        <dbReference type="EMBL" id="CAI3981674.1"/>
    </source>
</evidence>
<evidence type="ECO:0000256" key="1">
    <source>
        <dbReference type="ARBA" id="ARBA00022737"/>
    </source>
</evidence>
<feature type="non-terminal residue" evidence="2">
    <location>
        <position position="305"/>
    </location>
</feature>
<dbReference type="Proteomes" id="UP001152797">
    <property type="component" value="Unassembled WGS sequence"/>
</dbReference>
<dbReference type="PANTHER" id="PTHR47447:SF17">
    <property type="entry name" value="OS12G0638900 PROTEIN"/>
    <property type="match status" value="1"/>
</dbReference>
<keyword evidence="5" id="KW-1185">Reference proteome</keyword>
<dbReference type="InterPro" id="IPR011990">
    <property type="entry name" value="TPR-like_helical_dom_sf"/>
</dbReference>
<proteinExistence type="predicted"/>
<dbReference type="EMBL" id="CAMXCT030000652">
    <property type="protein sequence ID" value="CAL4768986.1"/>
    <property type="molecule type" value="Genomic_DNA"/>
</dbReference>
<keyword evidence="1" id="KW-0677">Repeat</keyword>
<dbReference type="Gene3D" id="1.25.40.10">
    <property type="entry name" value="Tetratricopeptide repeat domain"/>
    <property type="match status" value="1"/>
</dbReference>
<gene>
    <name evidence="2" type="ORF">C1SCF055_LOCUS9439</name>
</gene>
<evidence type="ECO:0000313" key="3">
    <source>
        <dbReference type="EMBL" id="CAL1135049.1"/>
    </source>
</evidence>